<organism evidence="1 2">
    <name type="scientific">Polarella glacialis</name>
    <name type="common">Dinoflagellate</name>
    <dbReference type="NCBI Taxonomy" id="89957"/>
    <lineage>
        <taxon>Eukaryota</taxon>
        <taxon>Sar</taxon>
        <taxon>Alveolata</taxon>
        <taxon>Dinophyceae</taxon>
        <taxon>Suessiales</taxon>
        <taxon>Suessiaceae</taxon>
        <taxon>Polarella</taxon>
    </lineage>
</organism>
<protein>
    <submittedName>
        <fullName evidence="1">Uncharacterized protein</fullName>
    </submittedName>
</protein>
<dbReference type="Proteomes" id="UP000626109">
    <property type="component" value="Unassembled WGS sequence"/>
</dbReference>
<sequence length="123" mass="13293">AGIIHRGSLTVGGGAGMRSSAWLISARLSTEVSMLSMAQNAWMQWWLEALLLKFAGQQVALSLLVRAVTMGMLILSWGKRDLRRVGLSETQVLGTLCNTSSLLCSLLRGAEAVHLWTLRLSGP</sequence>
<gene>
    <name evidence="1" type="ORF">PGLA2088_LOCUS19195</name>
</gene>
<name>A0A813JGY5_POLGL</name>
<evidence type="ECO:0000313" key="1">
    <source>
        <dbReference type="EMBL" id="CAE8674955.1"/>
    </source>
</evidence>
<dbReference type="AlphaFoldDB" id="A0A813JGY5"/>
<proteinExistence type="predicted"/>
<dbReference type="EMBL" id="CAJNNW010024958">
    <property type="protein sequence ID" value="CAE8674955.1"/>
    <property type="molecule type" value="Genomic_DNA"/>
</dbReference>
<evidence type="ECO:0000313" key="2">
    <source>
        <dbReference type="Proteomes" id="UP000626109"/>
    </source>
</evidence>
<accession>A0A813JGY5</accession>
<reference evidence="1" key="1">
    <citation type="submission" date="2021-02" db="EMBL/GenBank/DDBJ databases">
        <authorList>
            <person name="Dougan E. K."/>
            <person name="Rhodes N."/>
            <person name="Thang M."/>
            <person name="Chan C."/>
        </authorList>
    </citation>
    <scope>NUCLEOTIDE SEQUENCE</scope>
</reference>
<feature type="non-terminal residue" evidence="1">
    <location>
        <position position="123"/>
    </location>
</feature>
<comment type="caution">
    <text evidence="1">The sequence shown here is derived from an EMBL/GenBank/DDBJ whole genome shotgun (WGS) entry which is preliminary data.</text>
</comment>